<proteinExistence type="predicted"/>
<dbReference type="AlphaFoldDB" id="A0A6A4SIH1"/>
<sequence length="429" mass="46919">MYGRAPRVSFMTASDTSPAVGPGSYDVTRRDHKPPVGYAPFLSLTNRQSVFSSTEGMPGPGQYDSSPIKLNVHGGRSLQNRSKRFEEVVSEVPGPGAYNVLPASGHVLRAATVDAGQTEKLGRKRWLQAKSLRLVRQSDIASIPSPGQAYGYEEDGLGVLRKQQRPPRDTTLGPAYYNPLLSEMSSAQKYKGVHFGNMTGKRGEVTVEPGPGPGQYNPDIAPETHYENMNLQREKKGRAELNIPRYHELVPKQEEKKHAVMSVCDTSGCEDKKLASGERILLSTFMNKDCPKCPEGVPGPGQYHLRSQFEKPVKSSGNLPKFTSPFLSQTKVQRKRNLAKFKIKAIHCSTVGGIFREDRFKVSMNTNPGPGTYQLSAGIMNTSLKGTFNVTLDNPLGPHRSTRVAPGPLRAHETINAVAPNTFIATSTS</sequence>
<dbReference type="EMBL" id="VEVO01000012">
    <property type="protein sequence ID" value="KAF0033923.1"/>
    <property type="molecule type" value="Genomic_DNA"/>
</dbReference>
<dbReference type="InterPro" id="IPR051291">
    <property type="entry name" value="CIMAP"/>
</dbReference>
<dbReference type="Proteomes" id="UP000438429">
    <property type="component" value="Unassembled WGS sequence"/>
</dbReference>
<comment type="caution">
    <text evidence="2">The sequence shown here is derived from an EMBL/GenBank/DDBJ whole genome shotgun (WGS) entry which is preliminary data.</text>
</comment>
<reference evidence="2 3" key="1">
    <citation type="submission" date="2019-06" db="EMBL/GenBank/DDBJ databases">
        <title>Draft genomes of female and male turbot (Scophthalmus maximus).</title>
        <authorList>
            <person name="Xu H."/>
            <person name="Xu X.-W."/>
            <person name="Shao C."/>
            <person name="Chen S."/>
        </authorList>
    </citation>
    <scope>NUCLEOTIDE SEQUENCE [LARGE SCALE GENOMIC DNA]</scope>
    <source>
        <strain evidence="2">Ysfricsl-2016a</strain>
        <tissue evidence="2">Blood</tissue>
    </source>
</reference>
<organism evidence="2 3">
    <name type="scientific">Scophthalmus maximus</name>
    <name type="common">Turbot</name>
    <name type="synonym">Psetta maxima</name>
    <dbReference type="NCBI Taxonomy" id="52904"/>
    <lineage>
        <taxon>Eukaryota</taxon>
        <taxon>Metazoa</taxon>
        <taxon>Chordata</taxon>
        <taxon>Craniata</taxon>
        <taxon>Vertebrata</taxon>
        <taxon>Euteleostomi</taxon>
        <taxon>Actinopterygii</taxon>
        <taxon>Neopterygii</taxon>
        <taxon>Teleostei</taxon>
        <taxon>Neoteleostei</taxon>
        <taxon>Acanthomorphata</taxon>
        <taxon>Carangaria</taxon>
        <taxon>Pleuronectiformes</taxon>
        <taxon>Pleuronectoidei</taxon>
        <taxon>Scophthalmidae</taxon>
        <taxon>Scophthalmus</taxon>
    </lineage>
</organism>
<evidence type="ECO:0008006" key="4">
    <source>
        <dbReference type="Google" id="ProtNLM"/>
    </source>
</evidence>
<feature type="region of interest" description="Disordered" evidence="1">
    <location>
        <begin position="1"/>
        <end position="31"/>
    </location>
</feature>
<dbReference type="Pfam" id="PF07004">
    <property type="entry name" value="SHIPPO-rpt"/>
    <property type="match status" value="5"/>
</dbReference>
<dbReference type="PANTHER" id="PTHR21580:SF60">
    <property type="entry name" value="SPERM-TAIL PG-RICH REPEAT-CONTAINING PROTEIN 2"/>
    <property type="match status" value="1"/>
</dbReference>
<dbReference type="PANTHER" id="PTHR21580">
    <property type="entry name" value="SHIPPO-1-RELATED"/>
    <property type="match status" value="1"/>
</dbReference>
<evidence type="ECO:0000313" key="2">
    <source>
        <dbReference type="EMBL" id="KAF0033923.1"/>
    </source>
</evidence>
<accession>A0A6A4SIH1</accession>
<gene>
    <name evidence="2" type="ORF">F2P81_013989</name>
</gene>
<protein>
    <recommendedName>
        <fullName evidence="4">Sperm-tail PG-rich repeat-containing protein 2</fullName>
    </recommendedName>
</protein>
<name>A0A6A4SIH1_SCOMX</name>
<evidence type="ECO:0000256" key="1">
    <source>
        <dbReference type="SAM" id="MobiDB-lite"/>
    </source>
</evidence>
<evidence type="ECO:0000313" key="3">
    <source>
        <dbReference type="Proteomes" id="UP000438429"/>
    </source>
</evidence>
<dbReference type="InterPro" id="IPR010736">
    <property type="entry name" value="SHIPPO-rpt"/>
</dbReference>